<feature type="active site" description="Nucleophile" evidence="5">
    <location>
        <position position="41"/>
    </location>
</feature>
<organism evidence="7 8">
    <name type="scientific">Tectimicrobiota bacterium</name>
    <dbReference type="NCBI Taxonomy" id="2528274"/>
    <lineage>
        <taxon>Bacteria</taxon>
        <taxon>Pseudomonadati</taxon>
        <taxon>Nitrospinota/Tectimicrobiota group</taxon>
        <taxon>Candidatus Tectimicrobiota</taxon>
    </lineage>
</organism>
<dbReference type="Gene3D" id="3.30.2350.10">
    <property type="entry name" value="Pseudouridine synthase"/>
    <property type="match status" value="1"/>
</dbReference>
<comment type="catalytic activity">
    <reaction evidence="1 5">
        <text>uridine(55) in tRNA = pseudouridine(55) in tRNA</text>
        <dbReference type="Rhea" id="RHEA:42532"/>
        <dbReference type="Rhea" id="RHEA-COMP:10101"/>
        <dbReference type="Rhea" id="RHEA-COMP:10102"/>
        <dbReference type="ChEBI" id="CHEBI:65314"/>
        <dbReference type="ChEBI" id="CHEBI:65315"/>
        <dbReference type="EC" id="5.4.99.25"/>
    </reaction>
</comment>
<feature type="domain" description="Pseudouridine synthase II N-terminal" evidence="6">
    <location>
        <begin position="32"/>
        <end position="174"/>
    </location>
</feature>
<gene>
    <name evidence="5 7" type="primary">truB</name>
    <name evidence="7" type="ORF">HYZ11_16235</name>
</gene>
<sequence>MKLCGALNLRKPAGPTSHDLVDAVRRLVPPRTKVGHAGTLDPMAEGVLPICLGAATKLFPYLLDCRKTYRAVMRFGRVTDTLDVTGRTLAEKNPGEIAVEGVQRILDTFLGESEQVPPMFSALKVGGTRLHELARAGVEVERKGRPIHVYAVRALEAEGPLLTFEVTCSRGTYIRVLCHDVGARQGSGGCLAALTRTALGPFRLEAARTLEEIRGLAGEGKLAEALMSPAQALGHLPALTVRPEAGERVRHGAALKPRDWAEGEVPPAEGRVRLLAPGGELLAVGRMLPPRERARGWVAPDRVFAE</sequence>
<dbReference type="PANTHER" id="PTHR13767:SF2">
    <property type="entry name" value="PSEUDOURIDYLATE SYNTHASE TRUB1"/>
    <property type="match status" value="1"/>
</dbReference>
<dbReference type="PANTHER" id="PTHR13767">
    <property type="entry name" value="TRNA-PSEUDOURIDINE SYNTHASE"/>
    <property type="match status" value="1"/>
</dbReference>
<protein>
    <recommendedName>
        <fullName evidence="5">tRNA pseudouridine synthase B</fullName>
        <ecNumber evidence="5">5.4.99.25</ecNumber>
    </recommendedName>
    <alternativeName>
        <fullName evidence="5">tRNA pseudouridine(55) synthase</fullName>
        <shortName evidence="5">Psi55 synthase</shortName>
    </alternativeName>
    <alternativeName>
        <fullName evidence="5">tRNA pseudouridylate synthase</fullName>
    </alternativeName>
    <alternativeName>
        <fullName evidence="5">tRNA-uridine isomerase</fullName>
    </alternativeName>
</protein>
<keyword evidence="3 5" id="KW-0819">tRNA processing</keyword>
<dbReference type="AlphaFoldDB" id="A0A932I4H3"/>
<dbReference type="Pfam" id="PF01509">
    <property type="entry name" value="TruB_N"/>
    <property type="match status" value="1"/>
</dbReference>
<proteinExistence type="inferred from homology"/>
<dbReference type="GO" id="GO:1990481">
    <property type="term" value="P:mRNA pseudouridine synthesis"/>
    <property type="evidence" value="ECO:0007669"/>
    <property type="project" value="TreeGrafter"/>
</dbReference>
<dbReference type="InterPro" id="IPR014780">
    <property type="entry name" value="tRNA_psdUridine_synth_TruB"/>
</dbReference>
<comment type="caution">
    <text evidence="7">The sequence shown here is derived from an EMBL/GenBank/DDBJ whole genome shotgun (WGS) entry which is preliminary data.</text>
</comment>
<dbReference type="HAMAP" id="MF_01080">
    <property type="entry name" value="TruB_bact"/>
    <property type="match status" value="1"/>
</dbReference>
<name>A0A932I4H3_UNCTE</name>
<dbReference type="EMBL" id="JACPUR010000038">
    <property type="protein sequence ID" value="MBI3129156.1"/>
    <property type="molecule type" value="Genomic_DNA"/>
</dbReference>
<dbReference type="EC" id="5.4.99.25" evidence="5"/>
<reference evidence="7" key="1">
    <citation type="submission" date="2020-07" db="EMBL/GenBank/DDBJ databases">
        <title>Huge and variable diversity of episymbiotic CPR bacteria and DPANN archaea in groundwater ecosystems.</title>
        <authorList>
            <person name="He C.Y."/>
            <person name="Keren R."/>
            <person name="Whittaker M."/>
            <person name="Farag I.F."/>
            <person name="Doudna J."/>
            <person name="Cate J.H.D."/>
            <person name="Banfield J.F."/>
        </authorList>
    </citation>
    <scope>NUCLEOTIDE SEQUENCE</scope>
    <source>
        <strain evidence="7">NC_groundwater_763_Ag_S-0.2um_68_21</strain>
    </source>
</reference>
<dbReference type="InterPro" id="IPR002501">
    <property type="entry name" value="PsdUridine_synth_N"/>
</dbReference>
<comment type="similarity">
    <text evidence="2 5">Belongs to the pseudouridine synthase TruB family. Type 1 subfamily.</text>
</comment>
<evidence type="ECO:0000313" key="7">
    <source>
        <dbReference type="EMBL" id="MBI3129156.1"/>
    </source>
</evidence>
<accession>A0A932I4H3</accession>
<evidence type="ECO:0000256" key="2">
    <source>
        <dbReference type="ARBA" id="ARBA00005642"/>
    </source>
</evidence>
<evidence type="ECO:0000256" key="4">
    <source>
        <dbReference type="ARBA" id="ARBA00023235"/>
    </source>
</evidence>
<evidence type="ECO:0000256" key="1">
    <source>
        <dbReference type="ARBA" id="ARBA00000385"/>
    </source>
</evidence>
<dbReference type="GO" id="GO:0160148">
    <property type="term" value="F:tRNA pseudouridine(55) synthase activity"/>
    <property type="evidence" value="ECO:0007669"/>
    <property type="project" value="UniProtKB-EC"/>
</dbReference>
<evidence type="ECO:0000259" key="6">
    <source>
        <dbReference type="Pfam" id="PF01509"/>
    </source>
</evidence>
<keyword evidence="4 5" id="KW-0413">Isomerase</keyword>
<dbReference type="GO" id="GO:0031119">
    <property type="term" value="P:tRNA pseudouridine synthesis"/>
    <property type="evidence" value="ECO:0007669"/>
    <property type="project" value="UniProtKB-UniRule"/>
</dbReference>
<dbReference type="NCBIfam" id="TIGR00431">
    <property type="entry name" value="TruB"/>
    <property type="match status" value="1"/>
</dbReference>
<evidence type="ECO:0000256" key="3">
    <source>
        <dbReference type="ARBA" id="ARBA00022694"/>
    </source>
</evidence>
<evidence type="ECO:0000313" key="8">
    <source>
        <dbReference type="Proteomes" id="UP000782312"/>
    </source>
</evidence>
<dbReference type="InterPro" id="IPR020103">
    <property type="entry name" value="PsdUridine_synth_cat_dom_sf"/>
</dbReference>
<evidence type="ECO:0000256" key="5">
    <source>
        <dbReference type="HAMAP-Rule" id="MF_01080"/>
    </source>
</evidence>
<dbReference type="CDD" id="cd02573">
    <property type="entry name" value="PseudoU_synth_EcTruB"/>
    <property type="match status" value="1"/>
</dbReference>
<dbReference type="Proteomes" id="UP000782312">
    <property type="component" value="Unassembled WGS sequence"/>
</dbReference>
<comment type="function">
    <text evidence="5">Responsible for synthesis of pseudouridine from uracil-55 in the psi GC loop of transfer RNAs.</text>
</comment>
<dbReference type="SUPFAM" id="SSF55120">
    <property type="entry name" value="Pseudouridine synthase"/>
    <property type="match status" value="1"/>
</dbReference>
<dbReference type="GO" id="GO:0003723">
    <property type="term" value="F:RNA binding"/>
    <property type="evidence" value="ECO:0007669"/>
    <property type="project" value="InterPro"/>
</dbReference>